<keyword evidence="3 7" id="KW-0285">Flavoprotein</keyword>
<evidence type="ECO:0000256" key="5">
    <source>
        <dbReference type="ARBA" id="ARBA00023002"/>
    </source>
</evidence>
<evidence type="ECO:0000256" key="4">
    <source>
        <dbReference type="ARBA" id="ARBA00022643"/>
    </source>
</evidence>
<dbReference type="InterPro" id="IPR019740">
    <property type="entry name" value="Pyridox_Oxase_CS"/>
</dbReference>
<feature type="binding site" evidence="7 8">
    <location>
        <begin position="83"/>
        <end position="84"/>
    </location>
    <ligand>
        <name>FMN</name>
        <dbReference type="ChEBI" id="CHEBI:58210"/>
    </ligand>
</feature>
<comment type="catalytic activity">
    <reaction evidence="7">
        <text>pyridoxine 5'-phosphate + O2 = pyridoxal 5'-phosphate + H2O2</text>
        <dbReference type="Rhea" id="RHEA:15149"/>
        <dbReference type="ChEBI" id="CHEBI:15379"/>
        <dbReference type="ChEBI" id="CHEBI:16240"/>
        <dbReference type="ChEBI" id="CHEBI:58589"/>
        <dbReference type="ChEBI" id="CHEBI:597326"/>
        <dbReference type="EC" id="1.4.3.5"/>
    </reaction>
</comment>
<dbReference type="FunFam" id="2.30.110.10:FF:000020">
    <property type="entry name" value="PNPO isoform 11"/>
    <property type="match status" value="1"/>
</dbReference>
<dbReference type="GO" id="GO:0010181">
    <property type="term" value="F:FMN binding"/>
    <property type="evidence" value="ECO:0007669"/>
    <property type="project" value="UniProtKB-UniRule"/>
</dbReference>
<evidence type="ECO:0000259" key="10">
    <source>
        <dbReference type="Pfam" id="PF01243"/>
    </source>
</evidence>
<evidence type="ECO:0000256" key="3">
    <source>
        <dbReference type="ARBA" id="ARBA00022630"/>
    </source>
</evidence>
<evidence type="ECO:0000256" key="1">
    <source>
        <dbReference type="ARBA" id="ARBA00007301"/>
    </source>
</evidence>
<accession>A0A7W3MWW5</accession>
<evidence type="ECO:0000256" key="7">
    <source>
        <dbReference type="HAMAP-Rule" id="MF_01629"/>
    </source>
</evidence>
<gene>
    <name evidence="7" type="primary">pdxH</name>
    <name evidence="12" type="ORF">HNR21_002263</name>
</gene>
<dbReference type="InterPro" id="IPR000659">
    <property type="entry name" value="Pyridox_Oxase"/>
</dbReference>
<sequence>MRHDPDPARLRTDYDGAVPGRSSFPADLPDDPVDLFAAWFADAVAAGLPEPNAMILATASAEAEPSARIVLLKGYGTDGFRFFTNHTSRKGRDLAANPRAALVFPWHPMQRQVRVSGPVHPLPEEESAAYFRTRPHGSQIGAWASRQSSVIGSREELDARFAELAARWPDPAERPDAPEVPKPPFWGGYLVVPEEIEFWQGRPDRMHDRIRYRRSPGERDGWVVERLCP</sequence>
<dbReference type="RefSeq" id="WP_119727132.1">
    <property type="nucleotide sequence ID" value="NZ_JACJII010000001.1"/>
</dbReference>
<feature type="compositionally biased region" description="Basic and acidic residues" evidence="9">
    <location>
        <begin position="1"/>
        <end position="14"/>
    </location>
</feature>
<dbReference type="Proteomes" id="UP000539313">
    <property type="component" value="Unassembled WGS sequence"/>
</dbReference>
<feature type="domain" description="Pyridoxamine 5'-phosphate oxidase N-terminal" evidence="10">
    <location>
        <begin position="41"/>
        <end position="164"/>
    </location>
</feature>
<dbReference type="Pfam" id="PF10590">
    <property type="entry name" value="PNP_phzG_C"/>
    <property type="match status" value="1"/>
</dbReference>
<dbReference type="InterPro" id="IPR012349">
    <property type="entry name" value="Split_barrel_FMN-bd"/>
</dbReference>
<evidence type="ECO:0000256" key="6">
    <source>
        <dbReference type="ARBA" id="ARBA00023096"/>
    </source>
</evidence>
<feature type="region of interest" description="Disordered" evidence="9">
    <location>
        <begin position="1"/>
        <end position="26"/>
    </location>
</feature>
<feature type="binding site" evidence="7">
    <location>
        <position position="138"/>
    </location>
    <ligand>
        <name>substrate</name>
    </ligand>
</feature>
<feature type="binding site" evidence="7">
    <location>
        <position position="134"/>
    </location>
    <ligand>
        <name>substrate</name>
    </ligand>
</feature>
<keyword evidence="6 7" id="KW-0664">Pyridoxine biosynthesis</keyword>
<evidence type="ECO:0000256" key="9">
    <source>
        <dbReference type="SAM" id="MobiDB-lite"/>
    </source>
</evidence>
<dbReference type="PIRSF" id="PIRSF000190">
    <property type="entry name" value="Pyd_amn-ph_oxd"/>
    <property type="match status" value="1"/>
</dbReference>
<feature type="binding site" evidence="7 8">
    <location>
        <position position="89"/>
    </location>
    <ligand>
        <name>FMN</name>
        <dbReference type="ChEBI" id="CHEBI:58210"/>
    </ligand>
</feature>
<feature type="binding site" evidence="7 8">
    <location>
        <position position="209"/>
    </location>
    <ligand>
        <name>FMN</name>
        <dbReference type="ChEBI" id="CHEBI:58210"/>
    </ligand>
</feature>
<dbReference type="Gene3D" id="2.30.110.10">
    <property type="entry name" value="Electron Transport, Fmn-binding Protein, Chain A"/>
    <property type="match status" value="1"/>
</dbReference>
<dbReference type="AlphaFoldDB" id="A0A7W3MWW5"/>
<comment type="function">
    <text evidence="7">Catalyzes the oxidation of either pyridoxine 5'-phosphate (PNP) or pyridoxamine 5'-phosphate (PMP) into pyridoxal 5'-phosphate (PLP).</text>
</comment>
<comment type="catalytic activity">
    <reaction evidence="7">
        <text>pyridoxamine 5'-phosphate + O2 + H2O = pyridoxal 5'-phosphate + H2O2 + NH4(+)</text>
        <dbReference type="Rhea" id="RHEA:15817"/>
        <dbReference type="ChEBI" id="CHEBI:15377"/>
        <dbReference type="ChEBI" id="CHEBI:15379"/>
        <dbReference type="ChEBI" id="CHEBI:16240"/>
        <dbReference type="ChEBI" id="CHEBI:28938"/>
        <dbReference type="ChEBI" id="CHEBI:58451"/>
        <dbReference type="ChEBI" id="CHEBI:597326"/>
        <dbReference type="EC" id="1.4.3.5"/>
    </reaction>
</comment>
<dbReference type="PROSITE" id="PS01064">
    <property type="entry name" value="PYRIDOX_OXIDASE"/>
    <property type="match status" value="1"/>
</dbReference>
<dbReference type="HAMAP" id="MF_01629">
    <property type="entry name" value="PdxH"/>
    <property type="match status" value="1"/>
</dbReference>
<keyword evidence="13" id="KW-1185">Reference proteome</keyword>
<comment type="cofactor">
    <cofactor evidence="7 8">
        <name>FMN</name>
        <dbReference type="ChEBI" id="CHEBI:58210"/>
    </cofactor>
    <text evidence="7 8">Binds 1 FMN per subunit.</text>
</comment>
<dbReference type="InterPro" id="IPR011576">
    <property type="entry name" value="Pyridox_Oxase_N"/>
</dbReference>
<feature type="domain" description="Pyridoxine 5'-phosphate oxidase dimerisation C-terminal" evidence="11">
    <location>
        <begin position="186"/>
        <end position="229"/>
    </location>
</feature>
<comment type="caution">
    <text evidence="12">The sequence shown here is derived from an EMBL/GenBank/DDBJ whole genome shotgun (WGS) entry which is preliminary data.</text>
</comment>
<dbReference type="PANTHER" id="PTHR10851:SF0">
    <property type="entry name" value="PYRIDOXINE-5'-PHOSPHATE OXIDASE"/>
    <property type="match status" value="1"/>
</dbReference>
<feature type="binding site" evidence="7 8">
    <location>
        <position position="112"/>
    </location>
    <ligand>
        <name>FMN</name>
        <dbReference type="ChEBI" id="CHEBI:58210"/>
    </ligand>
</feature>
<feature type="binding site" evidence="7">
    <location>
        <position position="130"/>
    </location>
    <ligand>
        <name>substrate</name>
    </ligand>
</feature>
<keyword evidence="5 7" id="KW-0560">Oxidoreductase</keyword>
<protein>
    <recommendedName>
        <fullName evidence="7">Pyridoxine/pyridoxamine 5'-phosphate oxidase</fullName>
        <ecNumber evidence="7">1.4.3.5</ecNumber>
    </recommendedName>
    <alternativeName>
        <fullName evidence="7">PNP/PMP oxidase</fullName>
        <shortName evidence="7">PNPOx</shortName>
    </alternativeName>
    <alternativeName>
        <fullName evidence="7">Pyridoxal 5'-phosphate synthase</fullName>
    </alternativeName>
</protein>
<name>A0A7W3MWW5_9ACTN</name>
<comment type="similarity">
    <text evidence="1 7">Belongs to the pyridoxamine 5'-phosphate oxidase family.</text>
</comment>
<comment type="subunit">
    <text evidence="2 7">Homodimer.</text>
</comment>
<feature type="binding site" evidence="7 8">
    <location>
        <begin position="147"/>
        <end position="148"/>
    </location>
    <ligand>
        <name>FMN</name>
        <dbReference type="ChEBI" id="CHEBI:58210"/>
    </ligand>
</feature>
<feature type="binding site" evidence="7 8">
    <location>
        <begin position="68"/>
        <end position="73"/>
    </location>
    <ligand>
        <name>FMN</name>
        <dbReference type="ChEBI" id="CHEBI:58210"/>
    </ligand>
</feature>
<dbReference type="NCBIfam" id="NF004231">
    <property type="entry name" value="PRK05679.1"/>
    <property type="match status" value="1"/>
</dbReference>
<dbReference type="SUPFAM" id="SSF50475">
    <property type="entry name" value="FMN-binding split barrel"/>
    <property type="match status" value="1"/>
</dbReference>
<reference evidence="12 13" key="1">
    <citation type="submission" date="2020-08" db="EMBL/GenBank/DDBJ databases">
        <title>Sequencing the genomes of 1000 actinobacteria strains.</title>
        <authorList>
            <person name="Klenk H.-P."/>
        </authorList>
    </citation>
    <scope>NUCLEOTIDE SEQUENCE [LARGE SCALE GENOMIC DNA]</scope>
    <source>
        <strain evidence="12 13">DSM 45823</strain>
    </source>
</reference>
<evidence type="ECO:0000256" key="8">
    <source>
        <dbReference type="PIRSR" id="PIRSR000190-2"/>
    </source>
</evidence>
<comment type="pathway">
    <text evidence="7">Cofactor metabolism; pyridoxal 5'-phosphate salvage; pyridoxal 5'-phosphate from pyridoxamine 5'-phosphate: step 1/1.</text>
</comment>
<evidence type="ECO:0000313" key="12">
    <source>
        <dbReference type="EMBL" id="MBA9003381.1"/>
    </source>
</evidence>
<dbReference type="NCBIfam" id="TIGR00558">
    <property type="entry name" value="pdxH"/>
    <property type="match status" value="1"/>
</dbReference>
<keyword evidence="4 7" id="KW-0288">FMN</keyword>
<dbReference type="UniPathway" id="UPA01068">
    <property type="reaction ID" value="UER00304"/>
</dbReference>
<dbReference type="EMBL" id="JACJII010000001">
    <property type="protein sequence ID" value="MBA9003381.1"/>
    <property type="molecule type" value="Genomic_DNA"/>
</dbReference>
<evidence type="ECO:0000256" key="2">
    <source>
        <dbReference type="ARBA" id="ARBA00011738"/>
    </source>
</evidence>
<dbReference type="Pfam" id="PF01243">
    <property type="entry name" value="PNPOx_N"/>
    <property type="match status" value="1"/>
</dbReference>
<dbReference type="InterPro" id="IPR019576">
    <property type="entry name" value="Pyridoxamine_oxidase_dimer_C"/>
</dbReference>
<organism evidence="12 13">
    <name type="scientific">Thermomonospora cellulosilytica</name>
    <dbReference type="NCBI Taxonomy" id="1411118"/>
    <lineage>
        <taxon>Bacteria</taxon>
        <taxon>Bacillati</taxon>
        <taxon>Actinomycetota</taxon>
        <taxon>Actinomycetes</taxon>
        <taxon>Streptosporangiales</taxon>
        <taxon>Thermomonosporaceae</taxon>
        <taxon>Thermomonospora</taxon>
    </lineage>
</organism>
<dbReference type="EC" id="1.4.3.5" evidence="7"/>
<dbReference type="GO" id="GO:0008615">
    <property type="term" value="P:pyridoxine biosynthetic process"/>
    <property type="evidence" value="ECO:0007669"/>
    <property type="project" value="UniProtKB-UniRule"/>
</dbReference>
<evidence type="ECO:0000313" key="13">
    <source>
        <dbReference type="Proteomes" id="UP000539313"/>
    </source>
</evidence>
<dbReference type="GO" id="GO:0004733">
    <property type="term" value="F:pyridoxamine phosphate oxidase activity"/>
    <property type="evidence" value="ECO:0007669"/>
    <property type="project" value="UniProtKB-UniRule"/>
</dbReference>
<proteinExistence type="inferred from homology"/>
<feature type="binding site" evidence="7">
    <location>
        <begin position="205"/>
        <end position="207"/>
    </location>
    <ligand>
        <name>substrate</name>
    </ligand>
</feature>
<feature type="binding site" evidence="7 8">
    <location>
        <position position="90"/>
    </location>
    <ligand>
        <name>FMN</name>
        <dbReference type="ChEBI" id="CHEBI:58210"/>
    </ligand>
</feature>
<feature type="binding site" evidence="7 8">
    <location>
        <position position="199"/>
    </location>
    <ligand>
        <name>FMN</name>
        <dbReference type="ChEBI" id="CHEBI:58210"/>
    </ligand>
</feature>
<evidence type="ECO:0000259" key="11">
    <source>
        <dbReference type="Pfam" id="PF10590"/>
    </source>
</evidence>
<comment type="pathway">
    <text evidence="7">Cofactor metabolism; pyridoxal 5'-phosphate salvage; pyridoxal 5'-phosphate from pyridoxine 5'-phosphate: step 1/1.</text>
</comment>
<feature type="binding site" evidence="7">
    <location>
        <position position="73"/>
    </location>
    <ligand>
        <name>substrate</name>
    </ligand>
</feature>
<dbReference type="PANTHER" id="PTHR10851">
    <property type="entry name" value="PYRIDOXINE-5-PHOSPHATE OXIDASE"/>
    <property type="match status" value="1"/>
</dbReference>